<evidence type="ECO:0008006" key="4">
    <source>
        <dbReference type="Google" id="ProtNLM"/>
    </source>
</evidence>
<dbReference type="Proteomes" id="UP000295632">
    <property type="component" value="Unassembled WGS sequence"/>
</dbReference>
<dbReference type="AlphaFoldDB" id="A0A4R6UHS4"/>
<evidence type="ECO:0000256" key="1">
    <source>
        <dbReference type="SAM" id="Coils"/>
    </source>
</evidence>
<dbReference type="InterPro" id="IPR045956">
    <property type="entry name" value="DUF6376"/>
</dbReference>
<keyword evidence="3" id="KW-1185">Reference proteome</keyword>
<feature type="coiled-coil region" evidence="1">
    <location>
        <begin position="65"/>
        <end position="129"/>
    </location>
</feature>
<gene>
    <name evidence="2" type="ORF">EV213_101133</name>
</gene>
<comment type="caution">
    <text evidence="2">The sequence shown here is derived from an EMBL/GenBank/DDBJ whole genome shotgun (WGS) entry which is preliminary data.</text>
</comment>
<dbReference type="PROSITE" id="PS51257">
    <property type="entry name" value="PROKAR_LIPOPROTEIN"/>
    <property type="match status" value="1"/>
</dbReference>
<keyword evidence="1" id="KW-0175">Coiled coil</keyword>
<accession>A0A4R6UHS4</accession>
<dbReference type="Pfam" id="PF19903">
    <property type="entry name" value="DUF6376"/>
    <property type="match status" value="1"/>
</dbReference>
<organism evidence="2 3">
    <name type="scientific">Aureibacillus halotolerans</name>
    <dbReference type="NCBI Taxonomy" id="1508390"/>
    <lineage>
        <taxon>Bacteria</taxon>
        <taxon>Bacillati</taxon>
        <taxon>Bacillota</taxon>
        <taxon>Bacilli</taxon>
        <taxon>Bacillales</taxon>
        <taxon>Bacillaceae</taxon>
        <taxon>Aureibacillus</taxon>
    </lineage>
</organism>
<proteinExistence type="predicted"/>
<sequence>MRMKNWITILVSAAFLVLSGCGVLEEVNNSLNYTQETIQYLEDVQIFVQEAPQLVSNAANNPEAQAELEQSIEQFRAEMESFEAMEPPQIAEDIHAQLLSLTEQAEASLDQIQQQMENAQLTAEELQNSELFKTLQQLHELQSSIENLAG</sequence>
<name>A0A4R6UHS4_9BACI</name>
<dbReference type="RefSeq" id="WP_133578545.1">
    <property type="nucleotide sequence ID" value="NZ_SNYJ01000001.1"/>
</dbReference>
<reference evidence="2 3" key="1">
    <citation type="submission" date="2019-03" db="EMBL/GenBank/DDBJ databases">
        <title>Genomic Encyclopedia of Type Strains, Phase IV (KMG-IV): sequencing the most valuable type-strain genomes for metagenomic binning, comparative biology and taxonomic classification.</title>
        <authorList>
            <person name="Goeker M."/>
        </authorList>
    </citation>
    <scope>NUCLEOTIDE SEQUENCE [LARGE SCALE GENOMIC DNA]</scope>
    <source>
        <strain evidence="2 3">DSM 28697</strain>
    </source>
</reference>
<evidence type="ECO:0000313" key="2">
    <source>
        <dbReference type="EMBL" id="TDQ42704.1"/>
    </source>
</evidence>
<protein>
    <recommendedName>
        <fullName evidence="4">Cell-wall binding lipoprotein</fullName>
    </recommendedName>
</protein>
<dbReference type="OrthoDB" id="2607309at2"/>
<evidence type="ECO:0000313" key="3">
    <source>
        <dbReference type="Proteomes" id="UP000295632"/>
    </source>
</evidence>
<dbReference type="EMBL" id="SNYJ01000001">
    <property type="protein sequence ID" value="TDQ42704.1"/>
    <property type="molecule type" value="Genomic_DNA"/>
</dbReference>